<name>A0ACB7WJF2_DIOAL</name>
<evidence type="ECO:0000313" key="1">
    <source>
        <dbReference type="EMBL" id="KAH7688191.1"/>
    </source>
</evidence>
<evidence type="ECO:0000313" key="2">
    <source>
        <dbReference type="Proteomes" id="UP000827976"/>
    </source>
</evidence>
<protein>
    <submittedName>
        <fullName evidence="1">Glutamate receptor ionotropic plant protein</fullName>
    </submittedName>
</protein>
<comment type="caution">
    <text evidence="1">The sequence shown here is derived from an EMBL/GenBank/DDBJ whole genome shotgun (WGS) entry which is preliminary data.</text>
</comment>
<dbReference type="Proteomes" id="UP000827976">
    <property type="component" value="Chromosome 3"/>
</dbReference>
<gene>
    <name evidence="1" type="ORF">IHE45_03G017000</name>
</gene>
<proteinExistence type="predicted"/>
<accession>A0ACB7WJF2</accession>
<keyword evidence="2" id="KW-1185">Reference proteome</keyword>
<keyword evidence="1" id="KW-0675">Receptor</keyword>
<sequence>MPNYHFFLPFFFFSFSFICCSFNKHGGGVPLPALAMAQNTTIVHVGLVLDLEILAGKRSHASISMALDDFYASHPSYKTRLLIHSRDSKRNIIHAASAALDLLKNFQAQVILGPLTSPQAVFITDLGDKTQVPIVSFSVTSPSISPENTPYFVRTTVNDSSQVGAISSLVKSFGWREVVLVYENTEYGSGVIPYLVDAFQEIDARVPYRSLISPSANDDQLNEKLYKLMTMQTRVFVVHMRSSLASRLFLKAKEIGMMEEGYVWIMTDGIGNMIDSLDPRSIDAMQGAVAMRSYVPRSQTFANFTTRWKARFRLENPSSEPADPSVFELWAYDTVWALAMATEKAGVSNSSFRKLPGGDNSTDLGKLGISQNGPELLEALLSTRFKGLSGEFRLVNGQQQLSVFEIVNVIGKGARQIAFWTPKFEISKQFTSASPANLKTIIWPGDTITVSKGWEIPTNGKRLKIGVPVKNGFNELVKVVHDNTTNRTTVTGYCIDVFDAIMQSLPYAVPYDYLPFEIPGKNYTDLVYQVFLQKYDAVVGDVTIIAHRSNYVDFTLPYTESGVSMIALVKENKRRNMWIFLKPLTTNLWLGTLSFFFFTGCVVWLIEHRINPEFRGPPSQQLGIIFYFAFSTLVFAHRERLQSNLSRVVVVIWVFVVLILTSSYTASLTSMLTVQQLQPTVTDLTEILKNGEHIGYQYGSFVVDILRRVGFKDHQMMTYSTREEYKEALIKGSANGGVAAILDEIPYLKLFFSKYCTNFTMVGKTYKTDGFGFAFPLGSPLSRDVSRAILSVTESDMMLAIEKKWFGDMTSCPSESSKLSSSSLNFSSFSGLFLITGAVSVLALILFFTIYVYQNWNELRTVATESSVWTRTGAWIKHFDQRDLNSHTFRREGQMTMSNRKSKQESLRTASVPATPVFDGCQSPMSIQLTDMNCGTPEGMFSAELGIQSVETQTEDAPVRITELASAE</sequence>
<reference evidence="2" key="1">
    <citation type="journal article" date="2022" name="Nat. Commun.">
        <title>Chromosome evolution and the genetic basis of agronomically important traits in greater yam.</title>
        <authorList>
            <person name="Bredeson J.V."/>
            <person name="Lyons J.B."/>
            <person name="Oniyinde I.O."/>
            <person name="Okereke N.R."/>
            <person name="Kolade O."/>
            <person name="Nnabue I."/>
            <person name="Nwadili C.O."/>
            <person name="Hribova E."/>
            <person name="Parker M."/>
            <person name="Nwogha J."/>
            <person name="Shu S."/>
            <person name="Carlson J."/>
            <person name="Kariba R."/>
            <person name="Muthemba S."/>
            <person name="Knop K."/>
            <person name="Barton G.J."/>
            <person name="Sherwood A.V."/>
            <person name="Lopez-Montes A."/>
            <person name="Asiedu R."/>
            <person name="Jamnadass R."/>
            <person name="Muchugi A."/>
            <person name="Goodstein D."/>
            <person name="Egesi C.N."/>
            <person name="Featherston J."/>
            <person name="Asfaw A."/>
            <person name="Simpson G.G."/>
            <person name="Dolezel J."/>
            <person name="Hendre P.S."/>
            <person name="Van Deynze A."/>
            <person name="Kumar P.L."/>
            <person name="Obidiegwu J.E."/>
            <person name="Bhattacharjee R."/>
            <person name="Rokhsar D.S."/>
        </authorList>
    </citation>
    <scope>NUCLEOTIDE SEQUENCE [LARGE SCALE GENOMIC DNA]</scope>
    <source>
        <strain evidence="2">cv. TDa95/00328</strain>
    </source>
</reference>
<organism evidence="1 2">
    <name type="scientific">Dioscorea alata</name>
    <name type="common">Purple yam</name>
    <dbReference type="NCBI Taxonomy" id="55571"/>
    <lineage>
        <taxon>Eukaryota</taxon>
        <taxon>Viridiplantae</taxon>
        <taxon>Streptophyta</taxon>
        <taxon>Embryophyta</taxon>
        <taxon>Tracheophyta</taxon>
        <taxon>Spermatophyta</taxon>
        <taxon>Magnoliopsida</taxon>
        <taxon>Liliopsida</taxon>
        <taxon>Dioscoreales</taxon>
        <taxon>Dioscoreaceae</taxon>
        <taxon>Dioscorea</taxon>
    </lineage>
</organism>
<dbReference type="EMBL" id="CM037013">
    <property type="protein sequence ID" value="KAH7688191.1"/>
    <property type="molecule type" value="Genomic_DNA"/>
</dbReference>